<sequence>MLGGDREVNKVEIQIIKLKLLQTIFASLKNMSMIRIPQLSSDEKFLPFHKTSLESLSKRFPNFRLVLIISSAIKMAKADLDSVQD</sequence>
<dbReference type="Proteomes" id="UP001497516">
    <property type="component" value="Chromosome 5"/>
</dbReference>
<keyword evidence="2" id="KW-1185">Reference proteome</keyword>
<organism evidence="1 2">
    <name type="scientific">Linum trigynum</name>
    <dbReference type="NCBI Taxonomy" id="586398"/>
    <lineage>
        <taxon>Eukaryota</taxon>
        <taxon>Viridiplantae</taxon>
        <taxon>Streptophyta</taxon>
        <taxon>Embryophyta</taxon>
        <taxon>Tracheophyta</taxon>
        <taxon>Spermatophyta</taxon>
        <taxon>Magnoliopsida</taxon>
        <taxon>eudicotyledons</taxon>
        <taxon>Gunneridae</taxon>
        <taxon>Pentapetalae</taxon>
        <taxon>rosids</taxon>
        <taxon>fabids</taxon>
        <taxon>Malpighiales</taxon>
        <taxon>Linaceae</taxon>
        <taxon>Linum</taxon>
    </lineage>
</organism>
<reference evidence="1 2" key="1">
    <citation type="submission" date="2024-04" db="EMBL/GenBank/DDBJ databases">
        <authorList>
            <person name="Fracassetti M."/>
        </authorList>
    </citation>
    <scope>NUCLEOTIDE SEQUENCE [LARGE SCALE GENOMIC DNA]</scope>
</reference>
<gene>
    <name evidence="1" type="ORF">LTRI10_LOCUS29111</name>
</gene>
<proteinExistence type="predicted"/>
<dbReference type="EMBL" id="OZ034818">
    <property type="protein sequence ID" value="CAL1388170.1"/>
    <property type="molecule type" value="Genomic_DNA"/>
</dbReference>
<evidence type="ECO:0000313" key="2">
    <source>
        <dbReference type="Proteomes" id="UP001497516"/>
    </source>
</evidence>
<protein>
    <submittedName>
        <fullName evidence="1">Uncharacterized protein</fullName>
    </submittedName>
</protein>
<name>A0AAV2EQD3_9ROSI</name>
<evidence type="ECO:0000313" key="1">
    <source>
        <dbReference type="EMBL" id="CAL1388170.1"/>
    </source>
</evidence>
<accession>A0AAV2EQD3</accession>
<dbReference type="AlphaFoldDB" id="A0AAV2EQD3"/>